<evidence type="ECO:0000256" key="4">
    <source>
        <dbReference type="ARBA" id="ARBA00023136"/>
    </source>
</evidence>
<keyword evidence="2 5" id="KW-0812">Transmembrane</keyword>
<reference evidence="6 7" key="2">
    <citation type="journal article" date="2021" name="Int. J. Syst. Evol. Microbiol.">
        <title>Isolation and Polyphasic Characterization of Desulfuromonas versatilis sp. Nov., an Electrogenic Bacteria Capable of Versatile Metabolism Isolated from a Graphene Oxide-Reducing Enrichment Culture.</title>
        <authorList>
            <person name="Xie L."/>
            <person name="Yoshida N."/>
            <person name="Ishii S."/>
            <person name="Meng L."/>
        </authorList>
    </citation>
    <scope>NUCLEOTIDE SEQUENCE [LARGE SCALE GENOMIC DNA]</scope>
    <source>
        <strain evidence="6 7">NIT-T3</strain>
    </source>
</reference>
<keyword evidence="4 5" id="KW-0472">Membrane</keyword>
<organism evidence="6 7">
    <name type="scientific">Desulfuromonas versatilis</name>
    <dbReference type="NCBI Taxonomy" id="2802975"/>
    <lineage>
        <taxon>Bacteria</taxon>
        <taxon>Pseudomonadati</taxon>
        <taxon>Thermodesulfobacteriota</taxon>
        <taxon>Desulfuromonadia</taxon>
        <taxon>Desulfuromonadales</taxon>
        <taxon>Desulfuromonadaceae</taxon>
        <taxon>Desulfuromonas</taxon>
    </lineage>
</organism>
<protein>
    <recommendedName>
        <fullName evidence="5">Sec-independent protein translocase protein TatC</fullName>
    </recommendedName>
</protein>
<evidence type="ECO:0000256" key="1">
    <source>
        <dbReference type="ARBA" id="ARBA00004141"/>
    </source>
</evidence>
<gene>
    <name evidence="6" type="primary">tatC_2</name>
    <name evidence="5" type="synonym">tatC</name>
    <name evidence="6" type="ORF">DESUT3_07060</name>
</gene>
<comment type="similarity">
    <text evidence="5">Belongs to the TatC family.</text>
</comment>
<evidence type="ECO:0000313" key="6">
    <source>
        <dbReference type="EMBL" id="BCR03637.1"/>
    </source>
</evidence>
<comment type="subunit">
    <text evidence="5">Forms a complex with TatA.</text>
</comment>
<sequence>MTTHLEELRKRLIIAGGSWLAAFFASYGFAEPMFRWVAGPVRAALPAQGSLVFLTATEPFFTYLKLAALAGLLAALPVILWQLWLFVAPGLYAHEKRLGLTFVVSGCCCFGAGAYFGFRYVFPTIFAVLIRFGLGAGGVTPMLSMDAYLGLAIKMLLAFGVVFELPVVISLLARMGVVDPPWLRRNRKYMLIVAFVFGALVTPGPDVISQCSVAIPFVLLYEVGILGARIFGRTRQVPGAGSAGPEQASIATGA</sequence>
<accession>A0ABM8HT46</accession>
<keyword evidence="5" id="KW-0811">Translocation</keyword>
<feature type="transmembrane region" description="Helical" evidence="5">
    <location>
        <begin position="214"/>
        <end position="232"/>
    </location>
</feature>
<keyword evidence="3 5" id="KW-1133">Transmembrane helix</keyword>
<keyword evidence="5" id="KW-1003">Cell membrane</keyword>
<evidence type="ECO:0000313" key="7">
    <source>
        <dbReference type="Proteomes" id="UP001319827"/>
    </source>
</evidence>
<feature type="transmembrane region" description="Helical" evidence="5">
    <location>
        <begin position="155"/>
        <end position="177"/>
    </location>
</feature>
<keyword evidence="5" id="KW-0653">Protein transport</keyword>
<dbReference type="Proteomes" id="UP001319827">
    <property type="component" value="Chromosome"/>
</dbReference>
<feature type="transmembrane region" description="Helical" evidence="5">
    <location>
        <begin position="98"/>
        <end position="118"/>
    </location>
</feature>
<keyword evidence="7" id="KW-1185">Reference proteome</keyword>
<dbReference type="HAMAP" id="MF_00902">
    <property type="entry name" value="TatC"/>
    <property type="match status" value="1"/>
</dbReference>
<name>A0ABM8HT46_9BACT</name>
<dbReference type="InterPro" id="IPR002033">
    <property type="entry name" value="TatC"/>
</dbReference>
<dbReference type="Pfam" id="PF00902">
    <property type="entry name" value="TatC"/>
    <property type="match status" value="1"/>
</dbReference>
<dbReference type="EMBL" id="AP024355">
    <property type="protein sequence ID" value="BCR03637.1"/>
    <property type="molecule type" value="Genomic_DNA"/>
</dbReference>
<keyword evidence="5" id="KW-0813">Transport</keyword>
<evidence type="ECO:0000256" key="5">
    <source>
        <dbReference type="HAMAP-Rule" id="MF_00902"/>
    </source>
</evidence>
<comment type="subcellular location">
    <subcellularLocation>
        <location evidence="5">Cell membrane</location>
        <topology evidence="5">Multi-pass membrane protein</topology>
    </subcellularLocation>
    <subcellularLocation>
        <location evidence="1">Membrane</location>
        <topology evidence="1">Multi-pass membrane protein</topology>
    </subcellularLocation>
</comment>
<evidence type="ECO:0000256" key="2">
    <source>
        <dbReference type="ARBA" id="ARBA00022692"/>
    </source>
</evidence>
<dbReference type="PANTHER" id="PTHR30371">
    <property type="entry name" value="SEC-INDEPENDENT PROTEIN TRANSLOCASE PROTEIN TATC"/>
    <property type="match status" value="1"/>
</dbReference>
<feature type="transmembrane region" description="Helical" evidence="5">
    <location>
        <begin position="66"/>
        <end position="86"/>
    </location>
</feature>
<evidence type="ECO:0000256" key="3">
    <source>
        <dbReference type="ARBA" id="ARBA00022989"/>
    </source>
</evidence>
<dbReference type="PANTHER" id="PTHR30371:SF0">
    <property type="entry name" value="SEC-INDEPENDENT PROTEIN TRANSLOCASE PROTEIN TATC, CHLOROPLASTIC-RELATED"/>
    <property type="match status" value="1"/>
</dbReference>
<comment type="function">
    <text evidence="5">Part of the twin-arginine translocation (Tat) system that transports large folded proteins containing a characteristic twin-arginine motif in their signal peptide across membranes.</text>
</comment>
<proteinExistence type="inferred from homology"/>
<reference evidence="6 7" key="1">
    <citation type="journal article" date="2016" name="C (Basel)">
        <title>Selective Growth of and Electricity Production by Marine Exoelectrogenic Bacteria in Self-Aggregated Hydrogel of Microbially Reduced Graphene Oxide.</title>
        <authorList>
            <person name="Yoshida N."/>
            <person name="Goto Y."/>
            <person name="Miyata Y."/>
        </authorList>
    </citation>
    <scope>NUCLEOTIDE SEQUENCE [LARGE SCALE GENOMIC DNA]</scope>
    <source>
        <strain evidence="6 7">NIT-T3</strain>
    </source>
</reference>
<feature type="transmembrane region" description="Helical" evidence="5">
    <location>
        <begin position="12"/>
        <end position="30"/>
    </location>
</feature>
<dbReference type="NCBIfam" id="TIGR00945">
    <property type="entry name" value="tatC"/>
    <property type="match status" value="1"/>
</dbReference>
<feature type="transmembrane region" description="Helical" evidence="5">
    <location>
        <begin position="189"/>
        <end position="208"/>
    </location>
</feature>
<dbReference type="PRINTS" id="PR01840">
    <property type="entry name" value="TATCFAMILY"/>
</dbReference>